<feature type="region of interest" description="Disordered" evidence="1">
    <location>
        <begin position="1"/>
        <end position="172"/>
    </location>
</feature>
<comment type="caution">
    <text evidence="2">The sequence shown here is derived from an EMBL/GenBank/DDBJ whole genome shotgun (WGS) entry which is preliminary data.</text>
</comment>
<accession>A0A8J5MGV3</accession>
<gene>
    <name evidence="2" type="ORF">JG688_00005875</name>
</gene>
<evidence type="ECO:0000256" key="1">
    <source>
        <dbReference type="SAM" id="MobiDB-lite"/>
    </source>
</evidence>
<keyword evidence="3" id="KW-1185">Reference proteome</keyword>
<evidence type="ECO:0000313" key="2">
    <source>
        <dbReference type="EMBL" id="KAG6968316.1"/>
    </source>
</evidence>
<name>A0A8J5MGV3_9STRA</name>
<reference evidence="2" key="1">
    <citation type="submission" date="2021-01" db="EMBL/GenBank/DDBJ databases">
        <title>Phytophthora aleatoria, a newly-described species from Pinus radiata is distinct from Phytophthora cactorum isolates based on comparative genomics.</title>
        <authorList>
            <person name="Mcdougal R."/>
            <person name="Panda P."/>
            <person name="Williams N."/>
            <person name="Studholme D.J."/>
        </authorList>
    </citation>
    <scope>NUCLEOTIDE SEQUENCE</scope>
    <source>
        <strain evidence="2">NZFS 4037</strain>
    </source>
</reference>
<dbReference type="Proteomes" id="UP000709295">
    <property type="component" value="Unassembled WGS sequence"/>
</dbReference>
<protein>
    <submittedName>
        <fullName evidence="2">Uncharacterized protein</fullName>
    </submittedName>
</protein>
<organism evidence="2 3">
    <name type="scientific">Phytophthora aleatoria</name>
    <dbReference type="NCBI Taxonomy" id="2496075"/>
    <lineage>
        <taxon>Eukaryota</taxon>
        <taxon>Sar</taxon>
        <taxon>Stramenopiles</taxon>
        <taxon>Oomycota</taxon>
        <taxon>Peronosporomycetes</taxon>
        <taxon>Peronosporales</taxon>
        <taxon>Peronosporaceae</taxon>
        <taxon>Phytophthora</taxon>
    </lineage>
</organism>
<dbReference type="AlphaFoldDB" id="A0A8J5MGV3"/>
<sequence length="172" mass="18109">MLDDENSRNDELDFSTVEGDGALMNEAENDLDEQKESAESPAQPVTTAISEQAPAVETVSALPESISVPQGGSNDHEMSEQISNTIESNSEVENGAEAVATTEAASKQVKRDTKTSTGSVIAADTVISENSAVSNDALLDDPPAVTESAEQDSDHRSTEEYVATKPKHSGDL</sequence>
<proteinExistence type="predicted"/>
<dbReference type="EMBL" id="JAENGY010000243">
    <property type="protein sequence ID" value="KAG6968316.1"/>
    <property type="molecule type" value="Genomic_DNA"/>
</dbReference>
<feature type="compositionally biased region" description="Basic and acidic residues" evidence="1">
    <location>
        <begin position="1"/>
        <end position="11"/>
    </location>
</feature>
<evidence type="ECO:0000313" key="3">
    <source>
        <dbReference type="Proteomes" id="UP000709295"/>
    </source>
</evidence>
<feature type="compositionally biased region" description="Polar residues" evidence="1">
    <location>
        <begin position="80"/>
        <end position="92"/>
    </location>
</feature>